<evidence type="ECO:0000313" key="2">
    <source>
        <dbReference type="EMBL" id="MCI86082.1"/>
    </source>
</evidence>
<evidence type="ECO:0000256" key="1">
    <source>
        <dbReference type="SAM" id="MobiDB-lite"/>
    </source>
</evidence>
<name>A0A392VF41_9FABA</name>
<dbReference type="EMBL" id="LXQA011131500">
    <property type="protein sequence ID" value="MCI86082.1"/>
    <property type="molecule type" value="Genomic_DNA"/>
</dbReference>
<dbReference type="Proteomes" id="UP000265520">
    <property type="component" value="Unassembled WGS sequence"/>
</dbReference>
<feature type="region of interest" description="Disordered" evidence="1">
    <location>
        <begin position="1"/>
        <end position="25"/>
    </location>
</feature>
<proteinExistence type="predicted"/>
<accession>A0A392VF41</accession>
<keyword evidence="3" id="KW-1185">Reference proteome</keyword>
<evidence type="ECO:0000313" key="3">
    <source>
        <dbReference type="Proteomes" id="UP000265520"/>
    </source>
</evidence>
<sequence length="41" mass="4375">MNHRDGEPASVTDSDDPDYCPYISKAPLDLPQIAAEAGTGR</sequence>
<comment type="caution">
    <text evidence="2">The sequence shown here is derived from an EMBL/GenBank/DDBJ whole genome shotgun (WGS) entry which is preliminary data.</text>
</comment>
<dbReference type="AlphaFoldDB" id="A0A392VF41"/>
<protein>
    <submittedName>
        <fullName evidence="2">Uncharacterized protein</fullName>
    </submittedName>
</protein>
<reference evidence="2 3" key="1">
    <citation type="journal article" date="2018" name="Front. Plant Sci.">
        <title>Red Clover (Trifolium pratense) and Zigzag Clover (T. medium) - A Picture of Genomic Similarities and Differences.</title>
        <authorList>
            <person name="Dluhosova J."/>
            <person name="Istvanek J."/>
            <person name="Nedelnik J."/>
            <person name="Repkova J."/>
        </authorList>
    </citation>
    <scope>NUCLEOTIDE SEQUENCE [LARGE SCALE GENOMIC DNA]</scope>
    <source>
        <strain evidence="3">cv. 10/8</strain>
        <tissue evidence="2">Leaf</tissue>
    </source>
</reference>
<organism evidence="2 3">
    <name type="scientific">Trifolium medium</name>
    <dbReference type="NCBI Taxonomy" id="97028"/>
    <lineage>
        <taxon>Eukaryota</taxon>
        <taxon>Viridiplantae</taxon>
        <taxon>Streptophyta</taxon>
        <taxon>Embryophyta</taxon>
        <taxon>Tracheophyta</taxon>
        <taxon>Spermatophyta</taxon>
        <taxon>Magnoliopsida</taxon>
        <taxon>eudicotyledons</taxon>
        <taxon>Gunneridae</taxon>
        <taxon>Pentapetalae</taxon>
        <taxon>rosids</taxon>
        <taxon>fabids</taxon>
        <taxon>Fabales</taxon>
        <taxon>Fabaceae</taxon>
        <taxon>Papilionoideae</taxon>
        <taxon>50 kb inversion clade</taxon>
        <taxon>NPAAA clade</taxon>
        <taxon>Hologalegina</taxon>
        <taxon>IRL clade</taxon>
        <taxon>Trifolieae</taxon>
        <taxon>Trifolium</taxon>
    </lineage>
</organism>